<name>A0A8R1TT64_ONCVO</name>
<protein>
    <submittedName>
        <fullName evidence="2">Uncharacterized protein</fullName>
    </submittedName>
</protein>
<sequence length="72" mass="8552">MTRFGNISSSIKKRRQKSSEINLTKSKSRLFASMKTSSSRVKFRIFQSSYQSARTHSKNNGRWMKQWEFKNN</sequence>
<accession>A0A8R1TT64</accession>
<dbReference type="EnsemblMetazoa" id="OVOC4379.1">
    <property type="protein sequence ID" value="OVOC4379.1"/>
    <property type="gene ID" value="WBGene00241188"/>
</dbReference>
<reference evidence="2" key="2">
    <citation type="submission" date="2022-06" db="UniProtKB">
        <authorList>
            <consortium name="EnsemblMetazoa"/>
        </authorList>
    </citation>
    <scope>IDENTIFICATION</scope>
</reference>
<feature type="region of interest" description="Disordered" evidence="1">
    <location>
        <begin position="1"/>
        <end position="25"/>
    </location>
</feature>
<dbReference type="EMBL" id="CMVM020000130">
    <property type="status" value="NOT_ANNOTATED_CDS"/>
    <property type="molecule type" value="Genomic_DNA"/>
</dbReference>
<dbReference type="AlphaFoldDB" id="A0A8R1TT64"/>
<proteinExistence type="predicted"/>
<dbReference type="Proteomes" id="UP000024404">
    <property type="component" value="Unassembled WGS sequence"/>
</dbReference>
<evidence type="ECO:0000256" key="1">
    <source>
        <dbReference type="SAM" id="MobiDB-lite"/>
    </source>
</evidence>
<evidence type="ECO:0000313" key="2">
    <source>
        <dbReference type="EnsemblMetazoa" id="OVOC4379.1"/>
    </source>
</evidence>
<keyword evidence="3" id="KW-1185">Reference proteome</keyword>
<organism evidence="2 3">
    <name type="scientific">Onchocerca volvulus</name>
    <dbReference type="NCBI Taxonomy" id="6282"/>
    <lineage>
        <taxon>Eukaryota</taxon>
        <taxon>Metazoa</taxon>
        <taxon>Ecdysozoa</taxon>
        <taxon>Nematoda</taxon>
        <taxon>Chromadorea</taxon>
        <taxon>Rhabditida</taxon>
        <taxon>Spirurina</taxon>
        <taxon>Spiruromorpha</taxon>
        <taxon>Filarioidea</taxon>
        <taxon>Onchocercidae</taxon>
        <taxon>Onchocerca</taxon>
    </lineage>
</organism>
<reference evidence="3" key="1">
    <citation type="submission" date="2013-10" db="EMBL/GenBank/DDBJ databases">
        <title>Genome sequencing of Onchocerca volvulus.</title>
        <authorList>
            <person name="Cotton J."/>
            <person name="Tsai J."/>
            <person name="Stanley E."/>
            <person name="Tracey A."/>
            <person name="Holroyd N."/>
            <person name="Lustigman S."/>
            <person name="Berriman M."/>
        </authorList>
    </citation>
    <scope>NUCLEOTIDE SEQUENCE</scope>
</reference>
<evidence type="ECO:0000313" key="3">
    <source>
        <dbReference type="Proteomes" id="UP000024404"/>
    </source>
</evidence>